<dbReference type="GO" id="GO:0051536">
    <property type="term" value="F:iron-sulfur cluster binding"/>
    <property type="evidence" value="ECO:0007669"/>
    <property type="project" value="InterPro"/>
</dbReference>
<proteinExistence type="predicted"/>
<dbReference type="SMART" id="SM00729">
    <property type="entry name" value="Elp3"/>
    <property type="match status" value="1"/>
</dbReference>
<accession>A0A7X8YHU2</accession>
<evidence type="ECO:0000313" key="3">
    <source>
        <dbReference type="Proteomes" id="UP000535589"/>
    </source>
</evidence>
<dbReference type="EMBL" id="JABAIK010000021">
    <property type="protein sequence ID" value="NLS14453.1"/>
    <property type="molecule type" value="Genomic_DNA"/>
</dbReference>
<reference evidence="2 3" key="1">
    <citation type="submission" date="2020-04" db="EMBL/GenBank/DDBJ databases">
        <title>Vibrio sp. SM6, a novel species isolated from seawater.</title>
        <authorList>
            <person name="Wang X."/>
        </authorList>
    </citation>
    <scope>NUCLEOTIDE SEQUENCE [LARGE SCALE GENOMIC DNA]</scope>
    <source>
        <strain evidence="2 3">SM6</strain>
    </source>
</reference>
<feature type="domain" description="Elp3/MiaA/NifB-like radical SAM core" evidence="1">
    <location>
        <begin position="28"/>
        <end position="271"/>
    </location>
</feature>
<evidence type="ECO:0000313" key="2">
    <source>
        <dbReference type="EMBL" id="NLS14453.1"/>
    </source>
</evidence>
<sequence>MTQLVAGYPCDREMAVKYAPEYQSALIQQTLLLPGGGCAYYRAQKGDACTFCAFPGFIRSVIKGEGFEHDFSSWKLPSEIYHTMLETLTANNHGVERLAIFNGGSFFPNSELPGDFQRSVYQYAATHPTIKQLFVEGYPNFISKAKLVEAKSLLGDKDLLVGVGFESANDTVRNTMLKKGIDKRVFEQKVALMHELGVQVSVYVFLKAPQLTEYQAYQDVVATLRYLHDLGVAHMALSCAFVPENTPLATLYHSGGFRPPWLWTITEIKKLADKEGWPLTIGGFDDTPPPVAGPSNCAKCNGSVLGAIERSRREGYLDVTAIPTCECQQQWQPLFQREQEQVIV</sequence>
<name>A0A7X8YHU2_9VIBR</name>
<evidence type="ECO:0000259" key="1">
    <source>
        <dbReference type="SMART" id="SM00729"/>
    </source>
</evidence>
<dbReference type="PIRSF" id="PIRSF004954">
    <property type="entry name" value="Radical_SAM"/>
    <property type="match status" value="1"/>
</dbReference>
<dbReference type="RefSeq" id="WP_168837549.1">
    <property type="nucleotide sequence ID" value="NZ_JABAIK010000021.1"/>
</dbReference>
<dbReference type="InterPro" id="IPR006638">
    <property type="entry name" value="Elp3/MiaA/NifB-like_rSAM"/>
</dbReference>
<gene>
    <name evidence="2" type="ORF">HGP28_16405</name>
</gene>
<organism evidence="2 3">
    <name type="scientific">Vibrio agarilyticus</name>
    <dbReference type="NCBI Taxonomy" id="2726741"/>
    <lineage>
        <taxon>Bacteria</taxon>
        <taxon>Pseudomonadati</taxon>
        <taxon>Pseudomonadota</taxon>
        <taxon>Gammaproteobacteria</taxon>
        <taxon>Vibrionales</taxon>
        <taxon>Vibrionaceae</taxon>
        <taxon>Vibrio</taxon>
    </lineage>
</organism>
<dbReference type="Proteomes" id="UP000535589">
    <property type="component" value="Unassembled WGS sequence"/>
</dbReference>
<dbReference type="SUPFAM" id="SSF102114">
    <property type="entry name" value="Radical SAM enzymes"/>
    <property type="match status" value="1"/>
</dbReference>
<protein>
    <recommendedName>
        <fullName evidence="1">Elp3/MiaA/NifB-like radical SAM core domain-containing protein</fullName>
    </recommendedName>
</protein>
<dbReference type="AlphaFoldDB" id="A0A7X8YHU2"/>
<comment type="caution">
    <text evidence="2">The sequence shown here is derived from an EMBL/GenBank/DDBJ whole genome shotgun (WGS) entry which is preliminary data.</text>
</comment>
<dbReference type="InterPro" id="IPR058240">
    <property type="entry name" value="rSAM_sf"/>
</dbReference>
<keyword evidence="3" id="KW-1185">Reference proteome</keyword>
<dbReference type="GO" id="GO:0003824">
    <property type="term" value="F:catalytic activity"/>
    <property type="evidence" value="ECO:0007669"/>
    <property type="project" value="InterPro"/>
</dbReference>
<dbReference type="InterPro" id="IPR005909">
    <property type="entry name" value="RaSEA"/>
</dbReference>